<reference evidence="13" key="1">
    <citation type="submission" date="2025-08" db="UniProtKB">
        <authorList>
            <consortium name="RefSeq"/>
        </authorList>
    </citation>
    <scope>IDENTIFICATION</scope>
</reference>
<comment type="similarity">
    <text evidence="7 8">Belongs to the TRAFAC class myosin-kinesin ATPase superfamily. Kinesin family.</text>
</comment>
<evidence type="ECO:0000259" key="11">
    <source>
        <dbReference type="PROSITE" id="PS50067"/>
    </source>
</evidence>
<comment type="subcellular location">
    <subcellularLocation>
        <location evidence="1">Cytoplasm</location>
        <location evidence="1">Cytoskeleton</location>
    </subcellularLocation>
</comment>
<keyword evidence="12" id="KW-1185">Reference proteome</keyword>
<evidence type="ECO:0000256" key="2">
    <source>
        <dbReference type="ARBA" id="ARBA00022490"/>
    </source>
</evidence>
<evidence type="ECO:0000256" key="3">
    <source>
        <dbReference type="ARBA" id="ARBA00022741"/>
    </source>
</evidence>
<dbReference type="InterPro" id="IPR019821">
    <property type="entry name" value="Kinesin_motor_CS"/>
</dbReference>
<feature type="domain" description="Kinesin motor" evidence="11">
    <location>
        <begin position="181"/>
        <end position="349"/>
    </location>
</feature>
<dbReference type="GeneID" id="107106843"/>
<accession>A0ABM1JM56</accession>
<evidence type="ECO:0000256" key="6">
    <source>
        <dbReference type="ARBA" id="ARBA00023212"/>
    </source>
</evidence>
<keyword evidence="8" id="KW-0493">Microtubule</keyword>
<dbReference type="PRINTS" id="PR00380">
    <property type="entry name" value="KINESINHEAVY"/>
</dbReference>
<gene>
    <name evidence="13" type="primary">LOC107106843</name>
</gene>
<dbReference type="PROSITE" id="PS00411">
    <property type="entry name" value="KINESIN_MOTOR_1"/>
    <property type="match status" value="1"/>
</dbReference>
<evidence type="ECO:0000256" key="10">
    <source>
        <dbReference type="SAM" id="MobiDB-lite"/>
    </source>
</evidence>
<feature type="coiled-coil region" evidence="9">
    <location>
        <begin position="426"/>
        <end position="470"/>
    </location>
</feature>
<dbReference type="InterPro" id="IPR001752">
    <property type="entry name" value="Kinesin_motor_dom"/>
</dbReference>
<dbReference type="InterPro" id="IPR027640">
    <property type="entry name" value="Kinesin-like_fam"/>
</dbReference>
<dbReference type="InterPro" id="IPR027417">
    <property type="entry name" value="P-loop_NTPase"/>
</dbReference>
<dbReference type="Gene3D" id="3.40.850.10">
    <property type="entry name" value="Kinesin motor domain"/>
    <property type="match status" value="1"/>
</dbReference>
<keyword evidence="2" id="KW-0963">Cytoplasm</keyword>
<feature type="region of interest" description="Disordered" evidence="10">
    <location>
        <begin position="1"/>
        <end position="42"/>
    </location>
</feature>
<organism evidence="12 13">
    <name type="scientific">Gekko japonicus</name>
    <name type="common">Schlegel's Japanese gecko</name>
    <dbReference type="NCBI Taxonomy" id="146911"/>
    <lineage>
        <taxon>Eukaryota</taxon>
        <taxon>Metazoa</taxon>
        <taxon>Chordata</taxon>
        <taxon>Craniata</taxon>
        <taxon>Vertebrata</taxon>
        <taxon>Euteleostomi</taxon>
        <taxon>Lepidosauria</taxon>
        <taxon>Squamata</taxon>
        <taxon>Bifurcata</taxon>
        <taxon>Gekkota</taxon>
        <taxon>Gekkonidae</taxon>
        <taxon>Gekkoninae</taxon>
        <taxon>Gekko</taxon>
    </lineage>
</organism>
<evidence type="ECO:0000256" key="8">
    <source>
        <dbReference type="RuleBase" id="RU000394"/>
    </source>
</evidence>
<sequence>MAPAAPPPPPPGSRGGEINASPPAAGSLESLSTGTRQKAPSPRLAAQWLEAKAEGSVSARLSLSPPTPRPALPSPALQDVVAAAEQSDPPVERQAVLVDCGARCPSAALAASSHGAIVGAAVAGCDGRGSAGGGARGPVEEAAEGGRGDGPGAERSIGGSVTGRAILQNVKRRGQGDPREGGCQIVGLTELEVTCAQETVICLEQGNNSRTVAATAMNTQSSRSHAIFTIFVEQRSKKDTNVSLHSKLHLVDLAGSERQKKTKAEGDRLMEGININKSLLCLGNDISALGDETKRGNHVPYRDSKLTRLLQNSLGGNSHTLMIACVSPADSNLEETLNTLRYADWARKIKNKPVVNVDPQAAEINQLRLQVQQLQVLLLQAHGGTLPVSIGGEPSENLQPMMERNQALAEENEKLSRGLSEAAGQIAQMLERIIMTEQQNEKINAKLEELQQHEALKLDLQKLHEVLEDDELKQHVELVCSKRLNESPPGNAEMDTSKQDSGALAEASLGDQSASEEYTTRHALHQAQMSKELLELNKALALKEALARKMTQNDSQLEPIQCQYQTNIKDLEVEVAKLQKEKENASMRKRTLLCPLVTPAPLSPRVPFYPALVGATPQLPLTAAELEVPFSRRKGGGGGWLPEPRTTQVPLGRRLEAAASESRHVEGGRGSSSLEPPGLLSRGRAGGGNRRLEGILPKLGRLPRGGALPSLAVWRGPGCPAHLQRRRGAVVLASSRCCERPSVQSAPPSR</sequence>
<dbReference type="Pfam" id="PF00225">
    <property type="entry name" value="Kinesin"/>
    <property type="match status" value="1"/>
</dbReference>
<dbReference type="Proteomes" id="UP000694871">
    <property type="component" value="Unplaced"/>
</dbReference>
<evidence type="ECO:0000256" key="4">
    <source>
        <dbReference type="ARBA" id="ARBA00022840"/>
    </source>
</evidence>
<evidence type="ECO:0000256" key="5">
    <source>
        <dbReference type="ARBA" id="ARBA00023054"/>
    </source>
</evidence>
<feature type="compositionally biased region" description="Low complexity" evidence="10">
    <location>
        <begin position="671"/>
        <end position="683"/>
    </location>
</feature>
<evidence type="ECO:0000256" key="7">
    <source>
        <dbReference type="PROSITE-ProRule" id="PRU00283"/>
    </source>
</evidence>
<dbReference type="Pfam" id="PF25764">
    <property type="entry name" value="KIF21A_4th"/>
    <property type="match status" value="1"/>
</dbReference>
<dbReference type="SUPFAM" id="SSF52540">
    <property type="entry name" value="P-loop containing nucleoside triphosphate hydrolases"/>
    <property type="match status" value="1"/>
</dbReference>
<feature type="region of interest" description="Disordered" evidence="10">
    <location>
        <begin position="658"/>
        <end position="692"/>
    </location>
</feature>
<keyword evidence="5 9" id="KW-0175">Coiled coil</keyword>
<feature type="region of interest" description="Disordered" evidence="10">
    <location>
        <begin position="54"/>
        <end position="74"/>
    </location>
</feature>
<feature type="compositionally biased region" description="Pro residues" evidence="10">
    <location>
        <begin position="1"/>
        <end position="12"/>
    </location>
</feature>
<evidence type="ECO:0000256" key="1">
    <source>
        <dbReference type="ARBA" id="ARBA00004245"/>
    </source>
</evidence>
<protein>
    <recommendedName>
        <fullName evidence="8">Kinesin-like protein</fullName>
    </recommendedName>
</protein>
<evidence type="ECO:0000256" key="9">
    <source>
        <dbReference type="SAM" id="Coils"/>
    </source>
</evidence>
<dbReference type="InterPro" id="IPR036961">
    <property type="entry name" value="Kinesin_motor_dom_sf"/>
</dbReference>
<dbReference type="PANTHER" id="PTHR47969">
    <property type="entry name" value="CHROMOSOME-ASSOCIATED KINESIN KIF4A-RELATED"/>
    <property type="match status" value="1"/>
</dbReference>
<evidence type="ECO:0000313" key="13">
    <source>
        <dbReference type="RefSeq" id="XP_015262543.1"/>
    </source>
</evidence>
<proteinExistence type="inferred from homology"/>
<feature type="region of interest" description="Disordered" evidence="10">
    <location>
        <begin position="483"/>
        <end position="520"/>
    </location>
</feature>
<keyword evidence="8" id="KW-0505">Motor protein</keyword>
<feature type="compositionally biased region" description="Polar residues" evidence="10">
    <location>
        <begin position="29"/>
        <end position="38"/>
    </location>
</feature>
<name>A0ABM1JM56_GEKJA</name>
<keyword evidence="4 8" id="KW-0067">ATP-binding</keyword>
<keyword evidence="6" id="KW-0206">Cytoskeleton</keyword>
<evidence type="ECO:0000313" key="12">
    <source>
        <dbReference type="Proteomes" id="UP000694871"/>
    </source>
</evidence>
<dbReference type="SMART" id="SM00129">
    <property type="entry name" value="KISc"/>
    <property type="match status" value="1"/>
</dbReference>
<keyword evidence="3 8" id="KW-0547">Nucleotide-binding</keyword>
<dbReference type="PROSITE" id="PS50067">
    <property type="entry name" value="KINESIN_MOTOR_2"/>
    <property type="match status" value="1"/>
</dbReference>
<dbReference type="RefSeq" id="XP_015262543.1">
    <property type="nucleotide sequence ID" value="XM_015407057.1"/>
</dbReference>
<dbReference type="PANTHER" id="PTHR47969:SF15">
    <property type="entry name" value="CHROMOSOME-ASSOCIATED KINESIN KIF4A-RELATED"/>
    <property type="match status" value="1"/>
</dbReference>
<feature type="compositionally biased region" description="Basic and acidic residues" evidence="10">
    <location>
        <begin position="658"/>
        <end position="667"/>
    </location>
</feature>
<comment type="caution">
    <text evidence="7">Lacks conserved residue(s) required for the propagation of feature annotation.</text>
</comment>
<feature type="region of interest" description="Disordered" evidence="10">
    <location>
        <begin position="129"/>
        <end position="162"/>
    </location>
</feature>